<keyword evidence="3" id="KW-1185">Reference proteome</keyword>
<dbReference type="PANTHER" id="PTHR46947:SF1">
    <property type="entry name" value="WD REPEAT-CONTAINING PROTEIN 73"/>
    <property type="match status" value="1"/>
</dbReference>
<dbReference type="EMBL" id="CATNWA010017032">
    <property type="protein sequence ID" value="CAI9597456.1"/>
    <property type="molecule type" value="Genomic_DNA"/>
</dbReference>
<dbReference type="PANTHER" id="PTHR46947">
    <property type="entry name" value="WD REPEAT-CONTAINING PROTEIN 73"/>
    <property type="match status" value="1"/>
</dbReference>
<evidence type="ECO:0000313" key="2">
    <source>
        <dbReference type="EMBL" id="CAI9597456.1"/>
    </source>
</evidence>
<dbReference type="Proteomes" id="UP001162483">
    <property type="component" value="Unassembled WGS sequence"/>
</dbReference>
<evidence type="ECO:0000313" key="3">
    <source>
        <dbReference type="Proteomes" id="UP001162483"/>
    </source>
</evidence>
<comment type="caution">
    <text evidence="2">The sequence shown here is derived from an EMBL/GenBank/DDBJ whole genome shotgun (WGS) entry which is preliminary data.</text>
</comment>
<organism evidence="2 3">
    <name type="scientific">Staurois parvus</name>
    <dbReference type="NCBI Taxonomy" id="386267"/>
    <lineage>
        <taxon>Eukaryota</taxon>
        <taxon>Metazoa</taxon>
        <taxon>Chordata</taxon>
        <taxon>Craniata</taxon>
        <taxon>Vertebrata</taxon>
        <taxon>Euteleostomi</taxon>
        <taxon>Amphibia</taxon>
        <taxon>Batrachia</taxon>
        <taxon>Anura</taxon>
        <taxon>Neobatrachia</taxon>
        <taxon>Ranoidea</taxon>
        <taxon>Ranidae</taxon>
        <taxon>Staurois</taxon>
    </lineage>
</organism>
<gene>
    <name evidence="2" type="ORF">SPARVUS_LOCUS12257540</name>
</gene>
<protein>
    <submittedName>
        <fullName evidence="2">Uncharacterized protein</fullName>
    </submittedName>
</protein>
<dbReference type="InterPro" id="IPR042795">
    <property type="entry name" value="Wdr73"/>
</dbReference>
<keyword evidence="1" id="KW-0677">Repeat</keyword>
<evidence type="ECO:0000256" key="1">
    <source>
        <dbReference type="ARBA" id="ARBA00022737"/>
    </source>
</evidence>
<accession>A0ABN9FMB4</accession>
<sequence length="77" mass="8919">MEPYRSMTQNPGMGCERKRCAVVYSQRPRCHGGVRGRTRCPRVTCHTWHPWKERTLISAANDGSLHMWDWLDSCTGL</sequence>
<dbReference type="SUPFAM" id="SSF50978">
    <property type="entry name" value="WD40 repeat-like"/>
    <property type="match status" value="1"/>
</dbReference>
<reference evidence="2" key="1">
    <citation type="submission" date="2023-05" db="EMBL/GenBank/DDBJ databases">
        <authorList>
            <person name="Stuckert A."/>
        </authorList>
    </citation>
    <scope>NUCLEOTIDE SEQUENCE</scope>
</reference>
<dbReference type="InterPro" id="IPR036322">
    <property type="entry name" value="WD40_repeat_dom_sf"/>
</dbReference>
<proteinExistence type="predicted"/>
<name>A0ABN9FMB4_9NEOB</name>